<dbReference type="EMBL" id="FPHW01000190">
    <property type="protein sequence ID" value="SFV85176.1"/>
    <property type="molecule type" value="Genomic_DNA"/>
</dbReference>
<dbReference type="GO" id="GO:0005507">
    <property type="term" value="F:copper ion binding"/>
    <property type="evidence" value="ECO:0007669"/>
    <property type="project" value="InterPro"/>
</dbReference>
<dbReference type="GO" id="GO:0006878">
    <property type="term" value="P:intracellular copper ion homeostasis"/>
    <property type="evidence" value="ECO:0007669"/>
    <property type="project" value="InterPro"/>
</dbReference>
<dbReference type="SUPFAM" id="SSF103515">
    <property type="entry name" value="Autotransporter"/>
    <property type="match status" value="1"/>
</dbReference>
<accession>A0A1W1DLJ6</accession>
<dbReference type="InterPro" id="IPR007939">
    <property type="entry name" value="Cu-R_B_prcur"/>
</dbReference>
<dbReference type="InterPro" id="IPR036709">
    <property type="entry name" value="Autotransporte_beta_dom_sf"/>
</dbReference>
<sequence>MKILNKILVSCVLTFSSLSFAGGVSDDPLLTKVMGEVETRKINGANPKVWNIDAWIGKDLEKLWIKSEGEKLDGKTTEAELQILYSKAIEPYWDIQYGIKKDFQPTPNRTWGVIAAKGLAPYLVEIDASLFIGESGRTSIRLDAEYEYMFSQKLVLSPEVEINIFGKDDEVTSTGKGLSNIDAGLRLRYELSREFAPYVGINWGKKYGNTATFASNEGEDVEDAQFVTGIRFWF</sequence>
<gene>
    <name evidence="1" type="ORF">MNB_SUP05-6-1068</name>
    <name evidence="2" type="ORF">MNB_SUP05-7-1059</name>
</gene>
<dbReference type="EMBL" id="FPHV01000182">
    <property type="protein sequence ID" value="SFV82375.1"/>
    <property type="molecule type" value="Genomic_DNA"/>
</dbReference>
<dbReference type="GO" id="GO:0009279">
    <property type="term" value="C:cell outer membrane"/>
    <property type="evidence" value="ECO:0007669"/>
    <property type="project" value="InterPro"/>
</dbReference>
<name>A0A1W1DLJ6_9ZZZZ</name>
<proteinExistence type="predicted"/>
<evidence type="ECO:0000313" key="2">
    <source>
        <dbReference type="EMBL" id="SFV85176.1"/>
    </source>
</evidence>
<reference evidence="1" key="1">
    <citation type="submission" date="2016-10" db="EMBL/GenBank/DDBJ databases">
        <authorList>
            <person name="de Groot N.N."/>
        </authorList>
    </citation>
    <scope>NUCLEOTIDE SEQUENCE</scope>
</reference>
<organism evidence="1">
    <name type="scientific">hydrothermal vent metagenome</name>
    <dbReference type="NCBI Taxonomy" id="652676"/>
    <lineage>
        <taxon>unclassified sequences</taxon>
        <taxon>metagenomes</taxon>
        <taxon>ecological metagenomes</taxon>
    </lineage>
</organism>
<evidence type="ECO:0000313" key="1">
    <source>
        <dbReference type="EMBL" id="SFV82375.1"/>
    </source>
</evidence>
<dbReference type="AlphaFoldDB" id="A0A1W1DLJ6"/>
<dbReference type="Pfam" id="PF05275">
    <property type="entry name" value="CopB"/>
    <property type="match status" value="1"/>
</dbReference>
<protein>
    <submittedName>
        <fullName evidence="1">Copper resistance protein B</fullName>
    </submittedName>
</protein>